<evidence type="ECO:0000313" key="3">
    <source>
        <dbReference type="EMBL" id="NYZ22122.1"/>
    </source>
</evidence>
<evidence type="ECO:0000259" key="2">
    <source>
        <dbReference type="PROSITE" id="PS51819"/>
    </source>
</evidence>
<dbReference type="Proteomes" id="UP000584642">
    <property type="component" value="Unassembled WGS sequence"/>
</dbReference>
<dbReference type="Pfam" id="PF13669">
    <property type="entry name" value="Glyoxalase_4"/>
    <property type="match status" value="1"/>
</dbReference>
<reference evidence="3 4" key="1">
    <citation type="submission" date="2020-05" db="EMBL/GenBank/DDBJ databases">
        <title>Azospirillum oleiclasticum sp. nov, a nitrogen-fixing and heavy crude oil-emulsifying bacterium isolated from the crude oil of Yumen Oilfield.</title>
        <authorList>
            <person name="Wu D."/>
            <person name="Cai M."/>
            <person name="Zhang X."/>
        </authorList>
    </citation>
    <scope>NUCLEOTIDE SEQUENCE [LARGE SCALE GENOMIC DNA]</scope>
    <source>
        <strain evidence="3 4">ROY-1-1-2</strain>
    </source>
</reference>
<keyword evidence="1" id="KW-0479">Metal-binding</keyword>
<dbReference type="PROSITE" id="PS51819">
    <property type="entry name" value="VOC"/>
    <property type="match status" value="1"/>
</dbReference>
<gene>
    <name evidence="3" type="ORF">HND93_20605</name>
</gene>
<dbReference type="SUPFAM" id="SSF54593">
    <property type="entry name" value="Glyoxalase/Bleomycin resistance protein/Dihydroxybiphenyl dioxygenase"/>
    <property type="match status" value="1"/>
</dbReference>
<keyword evidence="4" id="KW-1185">Reference proteome</keyword>
<dbReference type="EMBL" id="JABFDB010000015">
    <property type="protein sequence ID" value="NYZ22122.1"/>
    <property type="molecule type" value="Genomic_DNA"/>
</dbReference>
<dbReference type="Gene3D" id="3.10.180.10">
    <property type="entry name" value="2,3-Dihydroxybiphenyl 1,2-Dioxygenase, domain 1"/>
    <property type="match status" value="1"/>
</dbReference>
<sequence>MITKIYGVNVAVADLEAATRKYEAFFNVKARPIGEKFFAVPGLDGNEIKVGDFCINLIASKEEGTSIAKFVEKKGEGLFLLSVEVDNYGEDAAEMKGKGVKFLMEEPIDAAMGLVNFVHPKSMAGVQIEVFQPSREMLER</sequence>
<feature type="domain" description="VOC" evidence="2">
    <location>
        <begin position="4"/>
        <end position="133"/>
    </location>
</feature>
<organism evidence="3 4">
    <name type="scientific">Azospirillum oleiclasticum</name>
    <dbReference type="NCBI Taxonomy" id="2735135"/>
    <lineage>
        <taxon>Bacteria</taxon>
        <taxon>Pseudomonadati</taxon>
        <taxon>Pseudomonadota</taxon>
        <taxon>Alphaproteobacteria</taxon>
        <taxon>Rhodospirillales</taxon>
        <taxon>Azospirillaceae</taxon>
        <taxon>Azospirillum</taxon>
    </lineage>
</organism>
<name>A0ABX2TDI6_9PROT</name>
<dbReference type="PANTHER" id="PTHR43048">
    <property type="entry name" value="METHYLMALONYL-COA EPIMERASE"/>
    <property type="match status" value="1"/>
</dbReference>
<comment type="caution">
    <text evidence="3">The sequence shown here is derived from an EMBL/GenBank/DDBJ whole genome shotgun (WGS) entry which is preliminary data.</text>
</comment>
<evidence type="ECO:0000313" key="4">
    <source>
        <dbReference type="Proteomes" id="UP000584642"/>
    </source>
</evidence>
<dbReference type="RefSeq" id="WP_180283902.1">
    <property type="nucleotide sequence ID" value="NZ_JABFDB010000015.1"/>
</dbReference>
<dbReference type="InterPro" id="IPR029068">
    <property type="entry name" value="Glyas_Bleomycin-R_OHBP_Dase"/>
</dbReference>
<dbReference type="InterPro" id="IPR051785">
    <property type="entry name" value="MMCE/EMCE_epimerase"/>
</dbReference>
<accession>A0ABX2TDI6</accession>
<evidence type="ECO:0000256" key="1">
    <source>
        <dbReference type="ARBA" id="ARBA00022723"/>
    </source>
</evidence>
<dbReference type="InterPro" id="IPR037523">
    <property type="entry name" value="VOC_core"/>
</dbReference>
<dbReference type="PANTHER" id="PTHR43048:SF3">
    <property type="entry name" value="METHYLMALONYL-COA EPIMERASE, MITOCHONDRIAL"/>
    <property type="match status" value="1"/>
</dbReference>
<proteinExistence type="predicted"/>
<protein>
    <recommendedName>
        <fullName evidence="2">VOC domain-containing protein</fullName>
    </recommendedName>
</protein>